<dbReference type="GO" id="GO:0006308">
    <property type="term" value="P:DNA catabolic process"/>
    <property type="evidence" value="ECO:0007669"/>
    <property type="project" value="UniProtKB-UniRule"/>
</dbReference>
<organism evidence="10 11">
    <name type="scientific">Desulfoprunum benzoelyticum</name>
    <dbReference type="NCBI Taxonomy" id="1506996"/>
    <lineage>
        <taxon>Bacteria</taxon>
        <taxon>Pseudomonadati</taxon>
        <taxon>Thermodesulfobacteriota</taxon>
        <taxon>Desulfobulbia</taxon>
        <taxon>Desulfobulbales</taxon>
        <taxon>Desulfobulbaceae</taxon>
        <taxon>Desulfoprunum</taxon>
    </lineage>
</organism>
<sequence length="485" mass="53870">MSIPHPDEVLTVTQITQSIRDLLEGNYRFVHIRGEISNLRIPYSGHRYFVLKDSTAQLRAVLFKQQERYLDRPIKDGQQVICHGRISVYEQRGEYQLIVDTVEQAGSGALQLAFEKLKNRLAAEGLFDPGRKRPVPAFPESIVMISSPTGAAIHDFLTVWRRRRSVAAIRLLPVRVQGKGAGEEIARAIDTANRLAAADLIVLCRGGGSIEDLWAFNEECVARAIVRSSIPIVTGIGHEIDFTIADFCADLRAPTPTGAAERIIPDCTLLLERIDALHSRLRHLLIRHLAVEEQRLAACRKTLKAFPDNLERLALQLDLTVHRFSRAAVAFLRFRERRLAQLLARLETQTPLHQLQLKSLRLEHLRQRLTRGIAAILDTLESRLAAAAALLHSVSPLATLARGYAIVRKKDSETLRWTVVTESGEVARGDRLDILLGKGGLICEVVAATAGLPPPGADIPPEADRATDERQSFPPGERSDPETPE</sequence>
<dbReference type="CDD" id="cd04489">
    <property type="entry name" value="ExoVII_LU_OBF"/>
    <property type="match status" value="1"/>
</dbReference>
<feature type="domain" description="Exonuclease VII large subunit C-terminal" evidence="8">
    <location>
        <begin position="126"/>
        <end position="443"/>
    </location>
</feature>
<evidence type="ECO:0000256" key="7">
    <source>
        <dbReference type="SAM" id="MobiDB-lite"/>
    </source>
</evidence>
<dbReference type="GO" id="GO:0003676">
    <property type="term" value="F:nucleic acid binding"/>
    <property type="evidence" value="ECO:0007669"/>
    <property type="project" value="InterPro"/>
</dbReference>
<dbReference type="RefSeq" id="WP_183347351.1">
    <property type="nucleotide sequence ID" value="NZ_JACHEO010000001.1"/>
</dbReference>
<feature type="region of interest" description="Disordered" evidence="7">
    <location>
        <begin position="451"/>
        <end position="485"/>
    </location>
</feature>
<dbReference type="EMBL" id="JACHEO010000001">
    <property type="protein sequence ID" value="MBB5346469.1"/>
    <property type="molecule type" value="Genomic_DNA"/>
</dbReference>
<dbReference type="InterPro" id="IPR025824">
    <property type="entry name" value="OB-fold_nuc-bd_dom"/>
</dbReference>
<evidence type="ECO:0000256" key="6">
    <source>
        <dbReference type="RuleBase" id="RU004355"/>
    </source>
</evidence>
<evidence type="ECO:0000313" key="10">
    <source>
        <dbReference type="EMBL" id="MBB5346469.1"/>
    </source>
</evidence>
<comment type="subcellular location">
    <subcellularLocation>
        <location evidence="5 6">Cytoplasm</location>
    </subcellularLocation>
</comment>
<dbReference type="InterPro" id="IPR020579">
    <property type="entry name" value="Exonuc_VII_lsu_C"/>
</dbReference>
<dbReference type="Gene3D" id="2.40.50.140">
    <property type="entry name" value="Nucleic acid-binding proteins"/>
    <property type="match status" value="1"/>
</dbReference>
<evidence type="ECO:0000259" key="9">
    <source>
        <dbReference type="Pfam" id="PF13742"/>
    </source>
</evidence>
<dbReference type="Pfam" id="PF13742">
    <property type="entry name" value="tRNA_anti_2"/>
    <property type="match status" value="1"/>
</dbReference>
<comment type="similarity">
    <text evidence="5 6">Belongs to the XseA family.</text>
</comment>
<evidence type="ECO:0000313" key="11">
    <source>
        <dbReference type="Proteomes" id="UP000539642"/>
    </source>
</evidence>
<keyword evidence="2 5" id="KW-0540">Nuclease</keyword>
<feature type="domain" description="OB-fold nucleic acid binding" evidence="9">
    <location>
        <begin position="10"/>
        <end position="102"/>
    </location>
</feature>
<accession>A0A840UYE1</accession>
<comment type="catalytic activity">
    <reaction evidence="5 6">
        <text>Exonucleolytic cleavage in either 5'- to 3'- or 3'- to 5'-direction to yield nucleoside 5'-phosphates.</text>
        <dbReference type="EC" id="3.1.11.6"/>
    </reaction>
</comment>
<dbReference type="InterPro" id="IPR003753">
    <property type="entry name" value="Exonuc_VII_L"/>
</dbReference>
<evidence type="ECO:0000259" key="8">
    <source>
        <dbReference type="Pfam" id="PF02601"/>
    </source>
</evidence>
<proteinExistence type="inferred from homology"/>
<dbReference type="Pfam" id="PF02601">
    <property type="entry name" value="Exonuc_VII_L"/>
    <property type="match status" value="1"/>
</dbReference>
<evidence type="ECO:0000256" key="4">
    <source>
        <dbReference type="ARBA" id="ARBA00022839"/>
    </source>
</evidence>
<dbReference type="AlphaFoldDB" id="A0A840UYE1"/>
<keyword evidence="11" id="KW-1185">Reference proteome</keyword>
<dbReference type="PANTHER" id="PTHR30008:SF0">
    <property type="entry name" value="EXODEOXYRIBONUCLEASE 7 LARGE SUBUNIT"/>
    <property type="match status" value="1"/>
</dbReference>
<dbReference type="InterPro" id="IPR012340">
    <property type="entry name" value="NA-bd_OB-fold"/>
</dbReference>
<keyword evidence="1 5" id="KW-0963">Cytoplasm</keyword>
<dbReference type="PANTHER" id="PTHR30008">
    <property type="entry name" value="EXODEOXYRIBONUCLEASE 7 LARGE SUBUNIT"/>
    <property type="match status" value="1"/>
</dbReference>
<dbReference type="GO" id="GO:0008855">
    <property type="term" value="F:exodeoxyribonuclease VII activity"/>
    <property type="evidence" value="ECO:0007669"/>
    <property type="project" value="UniProtKB-UniRule"/>
</dbReference>
<comment type="caution">
    <text evidence="10">The sequence shown here is derived from an EMBL/GenBank/DDBJ whole genome shotgun (WGS) entry which is preliminary data.</text>
</comment>
<evidence type="ECO:0000256" key="5">
    <source>
        <dbReference type="HAMAP-Rule" id="MF_00378"/>
    </source>
</evidence>
<dbReference type="GO" id="GO:0009318">
    <property type="term" value="C:exodeoxyribonuclease VII complex"/>
    <property type="evidence" value="ECO:0007669"/>
    <property type="project" value="UniProtKB-UniRule"/>
</dbReference>
<dbReference type="HAMAP" id="MF_00378">
    <property type="entry name" value="Exonuc_7_L"/>
    <property type="match status" value="1"/>
</dbReference>
<evidence type="ECO:0000256" key="2">
    <source>
        <dbReference type="ARBA" id="ARBA00022722"/>
    </source>
</evidence>
<dbReference type="GO" id="GO:0005737">
    <property type="term" value="C:cytoplasm"/>
    <property type="evidence" value="ECO:0007669"/>
    <property type="project" value="UniProtKB-SubCell"/>
</dbReference>
<dbReference type="Proteomes" id="UP000539642">
    <property type="component" value="Unassembled WGS sequence"/>
</dbReference>
<protein>
    <recommendedName>
        <fullName evidence="5">Exodeoxyribonuclease 7 large subunit</fullName>
        <ecNumber evidence="5">3.1.11.6</ecNumber>
    </recommendedName>
    <alternativeName>
        <fullName evidence="5">Exodeoxyribonuclease VII large subunit</fullName>
        <shortName evidence="5">Exonuclease VII large subunit</shortName>
    </alternativeName>
</protein>
<keyword evidence="4 5" id="KW-0269">Exonuclease</keyword>
<comment type="subunit">
    <text evidence="5">Heterooligomer composed of large and small subunits.</text>
</comment>
<evidence type="ECO:0000256" key="1">
    <source>
        <dbReference type="ARBA" id="ARBA00022490"/>
    </source>
</evidence>
<reference evidence="10 11" key="1">
    <citation type="submission" date="2020-08" db="EMBL/GenBank/DDBJ databases">
        <title>Genomic Encyclopedia of Type Strains, Phase IV (KMG-IV): sequencing the most valuable type-strain genomes for metagenomic binning, comparative biology and taxonomic classification.</title>
        <authorList>
            <person name="Goeker M."/>
        </authorList>
    </citation>
    <scope>NUCLEOTIDE SEQUENCE [LARGE SCALE GENOMIC DNA]</scope>
    <source>
        <strain evidence="10 11">DSM 28570</strain>
    </source>
</reference>
<evidence type="ECO:0000256" key="3">
    <source>
        <dbReference type="ARBA" id="ARBA00022801"/>
    </source>
</evidence>
<comment type="function">
    <text evidence="5">Bidirectionally degrades single-stranded DNA into large acid-insoluble oligonucleotides, which are then degraded further into small acid-soluble oligonucleotides.</text>
</comment>
<gene>
    <name evidence="5" type="primary">xseA</name>
    <name evidence="10" type="ORF">HNQ81_000176</name>
</gene>
<keyword evidence="3 5" id="KW-0378">Hydrolase</keyword>
<dbReference type="EC" id="3.1.11.6" evidence="5"/>
<dbReference type="NCBIfam" id="TIGR00237">
    <property type="entry name" value="xseA"/>
    <property type="match status" value="1"/>
</dbReference>
<name>A0A840UYE1_9BACT</name>
<feature type="compositionally biased region" description="Basic and acidic residues" evidence="7">
    <location>
        <begin position="462"/>
        <end position="485"/>
    </location>
</feature>